<evidence type="ECO:0000256" key="2">
    <source>
        <dbReference type="SAM" id="MobiDB-lite"/>
    </source>
</evidence>
<feature type="compositionally biased region" description="Basic and acidic residues" evidence="2">
    <location>
        <begin position="206"/>
        <end position="226"/>
    </location>
</feature>
<feature type="compositionally biased region" description="Basic residues" evidence="2">
    <location>
        <begin position="233"/>
        <end position="243"/>
    </location>
</feature>
<dbReference type="HOGENOM" id="CLU_012589_0_0_1"/>
<dbReference type="EMBL" id="CU928175">
    <property type="protein sequence ID" value="CAR27321.1"/>
    <property type="molecule type" value="Genomic_DNA"/>
</dbReference>
<dbReference type="STRING" id="559307.C5DU60"/>
<proteinExistence type="predicted"/>
<feature type="coiled-coil region" evidence="1">
    <location>
        <begin position="422"/>
        <end position="476"/>
    </location>
</feature>
<keyword evidence="1" id="KW-0175">Coiled coil</keyword>
<feature type="region of interest" description="Disordered" evidence="2">
    <location>
        <begin position="125"/>
        <end position="346"/>
    </location>
</feature>
<organism evidence="3 4">
    <name type="scientific">Zygosaccharomyces rouxii (strain ATCC 2623 / CBS 732 / NBRC 1130 / NCYC 568 / NRRL Y-229)</name>
    <dbReference type="NCBI Taxonomy" id="559307"/>
    <lineage>
        <taxon>Eukaryota</taxon>
        <taxon>Fungi</taxon>
        <taxon>Dikarya</taxon>
        <taxon>Ascomycota</taxon>
        <taxon>Saccharomycotina</taxon>
        <taxon>Saccharomycetes</taxon>
        <taxon>Saccharomycetales</taxon>
        <taxon>Saccharomycetaceae</taxon>
        <taxon>Zygosaccharomyces</taxon>
    </lineage>
</organism>
<dbReference type="FunCoup" id="C5DU60">
    <property type="interactions" value="890"/>
</dbReference>
<feature type="region of interest" description="Disordered" evidence="2">
    <location>
        <begin position="900"/>
        <end position="953"/>
    </location>
</feature>
<gene>
    <name evidence="3" type="ordered locus">ZYRO0C14146g</name>
</gene>
<dbReference type="AlphaFoldDB" id="C5DU60"/>
<evidence type="ECO:0000256" key="1">
    <source>
        <dbReference type="SAM" id="Coils"/>
    </source>
</evidence>
<dbReference type="KEGG" id="zro:ZYRO0C14146g"/>
<feature type="compositionally biased region" description="Basic and acidic residues" evidence="2">
    <location>
        <begin position="936"/>
        <end position="953"/>
    </location>
</feature>
<protein>
    <submittedName>
        <fullName evidence="3">ZYRO0C14146p</fullName>
    </submittedName>
</protein>
<feature type="compositionally biased region" description="Polar residues" evidence="2">
    <location>
        <begin position="127"/>
        <end position="149"/>
    </location>
</feature>
<dbReference type="InParanoid" id="C5DU60"/>
<feature type="compositionally biased region" description="Polar residues" evidence="2">
    <location>
        <begin position="315"/>
        <end position="346"/>
    </location>
</feature>
<sequence>MESQRLPISNISSGLNMSTSQNDNNNVQDEPIVTGSEDVSIQQLQREVGVVGEKCRKMESLLLSRDSDMTGSLEELFITFRTLSHNQTVLENKLDDALRNQVNTDLMVNSINERLNNLSENMDEVSRFQSTSAQNNSISTEISRPTSSVKRGPGRPRKSASGGLGSRGNELNNGANLTPVKVSLPTGNVQVPKSKRYFNDPAVKPEPAKVKEEQPQSRVRTMEKSVEPTNTPVKRKRGRPPKRRVVETLIVANDKDEQEGLTKKEEEEETAEVTNSKINEDDGGNGDVEGVEEESVDDNIINDQEYRENTPRIISGSNANGPATHGSLPSSTVSSMAPNSGLIPSTVATADSTSLRGNELPQEQQQLIEDADANNGEAQVVVPAPRKRILGANNDQKELVQDEELERQDSNLAADVSTDSAANKLQRELQQRELDKRRDSREKMLVSMKYNDRQKAKSFMESNKKLLQAMREEERRKRMSALIYDSGVSGAQQMLSVTLPSAKLQEHIFKLEEKAPEQSKKMGISTMLNGEDFATSLSSPSSPEGHKRRRSFDYFSDEPHTLHQLRRRKIANYLATPTMGAIDSPSSIGGMTATGDIANDGTNDDDKNVDVDVDDVDYVENTPDSAGNDTNGHVIKGGPPLVVSGGGNANGNSSSNKNSDSQTSLLLTSPIELLCRDGFFFRRNTPENPINVGTYLEFKFKPKEEELINLTMNQKDFADKTKQERINAHFLKPEIQAETEFAFQVLRKITLTEKYVNSLEYFVMEFRWENKLVGLGLKLRESKRTWQRRKALFSLFEFWRDQSREKRGFPDYTMMHAVKEMENYRIFINRSVSWFYNHITLLKMILYDLCDNVDSQWREWMFTKDSTLPTLGQDGVTEENINEALDNVLTLDFLDDGTENSEIKSHSAMPMSEKTTDDEVDVDELDDDDQEQEQEQEQKQDHEANIDEAERRL</sequence>
<reference evidence="3 4" key="1">
    <citation type="journal article" date="2009" name="Genome Res.">
        <title>Comparative genomics of protoploid Saccharomycetaceae.</title>
        <authorList>
            <consortium name="The Genolevures Consortium"/>
            <person name="Souciet J.-L."/>
            <person name="Dujon B."/>
            <person name="Gaillardin C."/>
            <person name="Johnston M."/>
            <person name="Baret P.V."/>
            <person name="Cliften P."/>
            <person name="Sherman D.J."/>
            <person name="Weissenbach J."/>
            <person name="Westhof E."/>
            <person name="Wincker P."/>
            <person name="Jubin C."/>
            <person name="Poulain J."/>
            <person name="Barbe V."/>
            <person name="Segurens B."/>
            <person name="Artiguenave F."/>
            <person name="Anthouard V."/>
            <person name="Vacherie B."/>
            <person name="Val M.-E."/>
            <person name="Fulton R.S."/>
            <person name="Minx P."/>
            <person name="Wilson R."/>
            <person name="Durrens P."/>
            <person name="Jean G."/>
            <person name="Marck C."/>
            <person name="Martin T."/>
            <person name="Nikolski M."/>
            <person name="Rolland T."/>
            <person name="Seret M.-L."/>
            <person name="Casaregola S."/>
            <person name="Despons L."/>
            <person name="Fairhead C."/>
            <person name="Fischer G."/>
            <person name="Lafontaine I."/>
            <person name="Leh V."/>
            <person name="Lemaire M."/>
            <person name="de Montigny J."/>
            <person name="Neuveglise C."/>
            <person name="Thierry A."/>
            <person name="Blanc-Lenfle I."/>
            <person name="Bleykasten C."/>
            <person name="Diffels J."/>
            <person name="Fritsch E."/>
            <person name="Frangeul L."/>
            <person name="Goeffon A."/>
            <person name="Jauniaux N."/>
            <person name="Kachouri-Lafond R."/>
            <person name="Payen C."/>
            <person name="Potier S."/>
            <person name="Pribylova L."/>
            <person name="Ozanne C."/>
            <person name="Richard G.-F."/>
            <person name="Sacerdot C."/>
            <person name="Straub M.-L."/>
            <person name="Talla E."/>
        </authorList>
    </citation>
    <scope>NUCLEOTIDE SEQUENCE [LARGE SCALE GENOMIC DNA]</scope>
    <source>
        <strain evidence="3 4">ATCC 2623 / CBS 732 / BCRC 21506 / NBRC 1130 / NCYC 568 / NRRL Y-229</strain>
    </source>
</reference>
<feature type="compositionally biased region" description="Acidic residues" evidence="2">
    <location>
        <begin position="916"/>
        <end position="935"/>
    </location>
</feature>
<evidence type="ECO:0000313" key="4">
    <source>
        <dbReference type="Proteomes" id="UP000008536"/>
    </source>
</evidence>
<accession>C5DU60</accession>
<feature type="compositionally biased region" description="Polar residues" evidence="2">
    <location>
        <begin position="622"/>
        <end position="631"/>
    </location>
</feature>
<feature type="region of interest" description="Disordered" evidence="2">
    <location>
        <begin position="532"/>
        <end position="552"/>
    </location>
</feature>
<keyword evidence="4" id="KW-1185">Reference proteome</keyword>
<evidence type="ECO:0000313" key="3">
    <source>
        <dbReference type="EMBL" id="CAR27321.1"/>
    </source>
</evidence>
<feature type="region of interest" description="Disordered" evidence="2">
    <location>
        <begin position="585"/>
        <end position="662"/>
    </location>
</feature>
<feature type="compositionally biased region" description="Acidic residues" evidence="2">
    <location>
        <begin position="281"/>
        <end position="297"/>
    </location>
</feature>
<feature type="compositionally biased region" description="Low complexity" evidence="2">
    <location>
        <begin position="650"/>
        <end position="659"/>
    </location>
</feature>
<name>C5DU60_ZYGRC</name>
<feature type="region of interest" description="Disordered" evidence="2">
    <location>
        <begin position="1"/>
        <end position="26"/>
    </location>
</feature>
<dbReference type="Proteomes" id="UP000008536">
    <property type="component" value="Chromosome C"/>
</dbReference>
<feature type="compositionally biased region" description="Basic and acidic residues" evidence="2">
    <location>
        <begin position="253"/>
        <end position="265"/>
    </location>
</feature>